<keyword evidence="2" id="KW-1185">Reference proteome</keyword>
<dbReference type="Proteomes" id="UP001148662">
    <property type="component" value="Unassembled WGS sequence"/>
</dbReference>
<evidence type="ECO:0000313" key="2">
    <source>
        <dbReference type="Proteomes" id="UP001148662"/>
    </source>
</evidence>
<proteinExistence type="predicted"/>
<organism evidence="1 2">
    <name type="scientific">Phlebia brevispora</name>
    <dbReference type="NCBI Taxonomy" id="194682"/>
    <lineage>
        <taxon>Eukaryota</taxon>
        <taxon>Fungi</taxon>
        <taxon>Dikarya</taxon>
        <taxon>Basidiomycota</taxon>
        <taxon>Agaricomycotina</taxon>
        <taxon>Agaricomycetes</taxon>
        <taxon>Polyporales</taxon>
        <taxon>Meruliaceae</taxon>
        <taxon>Phlebia</taxon>
    </lineage>
</organism>
<comment type="caution">
    <text evidence="1">The sequence shown here is derived from an EMBL/GenBank/DDBJ whole genome shotgun (WGS) entry which is preliminary data.</text>
</comment>
<dbReference type="EMBL" id="JANHOG010001207">
    <property type="protein sequence ID" value="KAJ3541367.1"/>
    <property type="molecule type" value="Genomic_DNA"/>
</dbReference>
<gene>
    <name evidence="1" type="ORF">NM688_g6095</name>
</gene>
<reference evidence="1" key="1">
    <citation type="submission" date="2022-07" db="EMBL/GenBank/DDBJ databases">
        <title>Genome Sequence of Phlebia brevispora.</title>
        <authorList>
            <person name="Buettner E."/>
        </authorList>
    </citation>
    <scope>NUCLEOTIDE SEQUENCE</scope>
    <source>
        <strain evidence="1">MPL23</strain>
    </source>
</reference>
<evidence type="ECO:0000313" key="1">
    <source>
        <dbReference type="EMBL" id="KAJ3541367.1"/>
    </source>
</evidence>
<sequence>MATLCKLVSLLRAKKNTEYVKQVYQHVQTSLTNHTPTITSKLGRTPAGYVLVEDLHVSPGDPRPHFSVDAYKGPDLNSLTEPMGCIHVYEDGTCESFSCPRANAMEAYKKAASKFSG</sequence>
<accession>A0ACC1SK26</accession>
<name>A0ACC1SK26_9APHY</name>
<protein>
    <submittedName>
        <fullName evidence="1">Uncharacterized protein</fullName>
    </submittedName>
</protein>